<keyword evidence="2" id="KW-1185">Reference proteome</keyword>
<gene>
    <name evidence="1" type="ORF">MIZ01_1187</name>
</gene>
<reference evidence="1 2" key="1">
    <citation type="journal article" date="2022" name="Int. J. Syst. Evol. Microbiol.">
        <title>&lt;i&gt;Sideroxyarcus emersonii&lt;/i&gt; gen. nov. sp. nov., a neutrophilic, microaerobic iron- and thiosulfate-oxidizing bacterium isolated from iron-rich wetland sediment.</title>
        <authorList>
            <person name="Kato S."/>
            <person name="Itoh T."/>
            <person name="Iino T."/>
            <person name="Ohkuma M."/>
        </authorList>
    </citation>
    <scope>NUCLEOTIDE SEQUENCE [LARGE SCALE GENOMIC DNA]</scope>
    <source>
        <strain evidence="1 2">MIZ01</strain>
    </source>
</reference>
<dbReference type="AlphaFoldDB" id="A0AAN1X9W8"/>
<name>A0AAN1X9W8_9PROT</name>
<evidence type="ECO:0000313" key="1">
    <source>
        <dbReference type="EMBL" id="BCK87409.1"/>
    </source>
</evidence>
<protein>
    <submittedName>
        <fullName evidence="1">Uncharacterized protein</fullName>
    </submittedName>
</protein>
<sequence length="40" mass="4567">MFRGIFMPEFCMDKQASLEMKAGNIRELPSAIKVGWFATD</sequence>
<evidence type="ECO:0000313" key="2">
    <source>
        <dbReference type="Proteomes" id="UP001320326"/>
    </source>
</evidence>
<accession>A0AAN1X9W8</accession>
<dbReference type="EMBL" id="AP023423">
    <property type="protein sequence ID" value="BCK87409.1"/>
    <property type="molecule type" value="Genomic_DNA"/>
</dbReference>
<proteinExistence type="predicted"/>
<organism evidence="1 2">
    <name type="scientific">Sideroxyarcus emersonii</name>
    <dbReference type="NCBI Taxonomy" id="2764705"/>
    <lineage>
        <taxon>Bacteria</taxon>
        <taxon>Pseudomonadati</taxon>
        <taxon>Pseudomonadota</taxon>
        <taxon>Betaproteobacteria</taxon>
        <taxon>Nitrosomonadales</taxon>
        <taxon>Gallionellaceae</taxon>
        <taxon>Sideroxyarcus</taxon>
    </lineage>
</organism>
<dbReference type="Proteomes" id="UP001320326">
    <property type="component" value="Chromosome"/>
</dbReference>
<dbReference type="KEGG" id="seme:MIZ01_1187"/>